<evidence type="ECO:0000256" key="4">
    <source>
        <dbReference type="ARBA" id="ARBA00023136"/>
    </source>
</evidence>
<feature type="transmembrane region" description="Helical" evidence="5">
    <location>
        <begin position="180"/>
        <end position="201"/>
    </location>
</feature>
<dbReference type="EMBL" id="SPNW01000017">
    <property type="protein sequence ID" value="TIA90677.1"/>
    <property type="molecule type" value="Genomic_DNA"/>
</dbReference>
<dbReference type="Proteomes" id="UP000310189">
    <property type="component" value="Unassembled WGS sequence"/>
</dbReference>
<sequence length="307" mass="34663">MIKSLATTLFTCLLFALVSAQEPIDEYRDIFVPYDPTPGAHYFFCALYLLLAAAFAVLVIMHKDWWALCLPIGALFEGVGYPNKVRFAETMSMGLFIAGDVFILVAPVAYLAFNYLVFGRLSHNLKNDRRIAQATRNITIISPRAIKHIFIWSDIITFLAQFAGQLMMISSEQRSNGNKVTLAGMIAQFVSYLCFILLATYCRFKGVPNLRGSGIGRSVEKVFIMLAASSFFILVRLLYRVIELSGGEGNSIQKNEACFFVFDAAPMFLAICVWLWWPSRIINLKRSDAGFEKLSQEHQDNAYFFNK</sequence>
<dbReference type="PANTHER" id="PTHR31465">
    <property type="entry name" value="PROTEIN RTA1-RELATED"/>
    <property type="match status" value="1"/>
</dbReference>
<gene>
    <name evidence="7" type="ORF">E3P99_01478</name>
</gene>
<feature type="transmembrane region" description="Helical" evidence="5">
    <location>
        <begin position="93"/>
        <end position="117"/>
    </location>
</feature>
<evidence type="ECO:0000313" key="8">
    <source>
        <dbReference type="Proteomes" id="UP000310189"/>
    </source>
</evidence>
<comment type="caution">
    <text evidence="7">The sequence shown here is derived from an EMBL/GenBank/DDBJ whole genome shotgun (WGS) entry which is preliminary data.</text>
</comment>
<keyword evidence="8" id="KW-1185">Reference proteome</keyword>
<protein>
    <submittedName>
        <fullName evidence="7">Uncharacterized protein</fullName>
    </submittedName>
</protein>
<dbReference type="InterPro" id="IPR007568">
    <property type="entry name" value="RTA1"/>
</dbReference>
<keyword evidence="6" id="KW-0732">Signal</keyword>
<evidence type="ECO:0000256" key="3">
    <source>
        <dbReference type="ARBA" id="ARBA00022989"/>
    </source>
</evidence>
<evidence type="ECO:0000256" key="6">
    <source>
        <dbReference type="SAM" id="SignalP"/>
    </source>
</evidence>
<keyword evidence="4 5" id="KW-0472">Membrane</keyword>
<feature type="transmembrane region" description="Helical" evidence="5">
    <location>
        <begin position="259"/>
        <end position="277"/>
    </location>
</feature>
<accession>A0A4T0FPN6</accession>
<feature type="transmembrane region" description="Helical" evidence="5">
    <location>
        <begin position="222"/>
        <end position="239"/>
    </location>
</feature>
<feature type="chain" id="PRO_5020842107" evidence="6">
    <location>
        <begin position="21"/>
        <end position="307"/>
    </location>
</feature>
<dbReference type="PANTHER" id="PTHR31465:SF1">
    <property type="entry name" value="PROTEIN RTA1-RELATED"/>
    <property type="match status" value="1"/>
</dbReference>
<dbReference type="Pfam" id="PF04479">
    <property type="entry name" value="RTA1"/>
    <property type="match status" value="1"/>
</dbReference>
<proteinExistence type="predicted"/>
<reference evidence="7 8" key="1">
    <citation type="submission" date="2019-03" db="EMBL/GenBank/DDBJ databases">
        <title>Sequencing 23 genomes of Wallemia ichthyophaga.</title>
        <authorList>
            <person name="Gostincar C."/>
        </authorList>
    </citation>
    <scope>NUCLEOTIDE SEQUENCE [LARGE SCALE GENOMIC DNA]</scope>
    <source>
        <strain evidence="7 8">EXF-5753</strain>
    </source>
</reference>
<dbReference type="AlphaFoldDB" id="A0A4T0FPN6"/>
<feature type="transmembrane region" description="Helical" evidence="5">
    <location>
        <begin position="149"/>
        <end position="168"/>
    </location>
</feature>
<feature type="signal peptide" evidence="6">
    <location>
        <begin position="1"/>
        <end position="20"/>
    </location>
</feature>
<feature type="transmembrane region" description="Helical" evidence="5">
    <location>
        <begin position="65"/>
        <end position="81"/>
    </location>
</feature>
<organism evidence="7 8">
    <name type="scientific">Wallemia hederae</name>
    <dbReference type="NCBI Taxonomy" id="1540922"/>
    <lineage>
        <taxon>Eukaryota</taxon>
        <taxon>Fungi</taxon>
        <taxon>Dikarya</taxon>
        <taxon>Basidiomycota</taxon>
        <taxon>Wallemiomycotina</taxon>
        <taxon>Wallemiomycetes</taxon>
        <taxon>Wallemiales</taxon>
        <taxon>Wallemiaceae</taxon>
        <taxon>Wallemia</taxon>
    </lineage>
</organism>
<evidence type="ECO:0000256" key="2">
    <source>
        <dbReference type="ARBA" id="ARBA00022692"/>
    </source>
</evidence>
<evidence type="ECO:0000313" key="7">
    <source>
        <dbReference type="EMBL" id="TIA90677.1"/>
    </source>
</evidence>
<keyword evidence="3 5" id="KW-1133">Transmembrane helix</keyword>
<dbReference type="GO" id="GO:0016020">
    <property type="term" value="C:membrane"/>
    <property type="evidence" value="ECO:0007669"/>
    <property type="project" value="UniProtKB-SubCell"/>
</dbReference>
<comment type="subcellular location">
    <subcellularLocation>
        <location evidence="1">Membrane</location>
        <topology evidence="1">Multi-pass membrane protein</topology>
    </subcellularLocation>
</comment>
<name>A0A4T0FPN6_9BASI</name>
<dbReference type="OrthoDB" id="3358017at2759"/>
<feature type="transmembrane region" description="Helical" evidence="5">
    <location>
        <begin position="39"/>
        <end position="58"/>
    </location>
</feature>
<evidence type="ECO:0000256" key="1">
    <source>
        <dbReference type="ARBA" id="ARBA00004141"/>
    </source>
</evidence>
<evidence type="ECO:0000256" key="5">
    <source>
        <dbReference type="SAM" id="Phobius"/>
    </source>
</evidence>
<keyword evidence="2 5" id="KW-0812">Transmembrane</keyword>